<evidence type="ECO:0000256" key="1">
    <source>
        <dbReference type="SAM" id="MobiDB-lite"/>
    </source>
</evidence>
<sequence>MRAIAAARWPREFAPQSRATPADSIETKPAAATAASSPSPGSRGGAIDCCKPSTGRTADYQRTRNGRL</sequence>
<feature type="compositionally biased region" description="Low complexity" evidence="1">
    <location>
        <begin position="29"/>
        <end position="41"/>
    </location>
</feature>
<feature type="region of interest" description="Disordered" evidence="1">
    <location>
        <begin position="1"/>
        <end position="68"/>
    </location>
</feature>
<dbReference type="EMBL" id="JH692062">
    <property type="protein sequence ID" value="EIP88198.1"/>
    <property type="molecule type" value="Genomic_DNA"/>
</dbReference>
<organism evidence="2 3">
    <name type="scientific">Burkholderia humptydooensis MSMB43</name>
    <dbReference type="NCBI Taxonomy" id="441157"/>
    <lineage>
        <taxon>Bacteria</taxon>
        <taxon>Pseudomonadati</taxon>
        <taxon>Pseudomonadota</taxon>
        <taxon>Betaproteobacteria</taxon>
        <taxon>Burkholderiales</taxon>
        <taxon>Burkholderiaceae</taxon>
        <taxon>Burkholderia</taxon>
        <taxon>pseudomallei group</taxon>
    </lineage>
</organism>
<protein>
    <submittedName>
        <fullName evidence="2">Uncharacterized protein</fullName>
    </submittedName>
</protein>
<name>A0ABN0G7N4_9BURK</name>
<dbReference type="Proteomes" id="UP000004682">
    <property type="component" value="Unassembled WGS sequence"/>
</dbReference>
<reference evidence="3" key="1">
    <citation type="journal article" date="2012" name="J. Bacteriol.">
        <title>Revised Genome Sequence of Burkholderia thailandensis MSMB43 with Improved Annotation.</title>
        <authorList>
            <person name="Zhuo Y."/>
            <person name="Liu L."/>
            <person name="Wang Q."/>
            <person name="Liu X."/>
            <person name="Ren B."/>
            <person name="Liu M."/>
            <person name="Ni P."/>
            <person name="Cheng Y.Q."/>
            <person name="Zhang L."/>
        </authorList>
    </citation>
    <scope>NUCLEOTIDE SEQUENCE [LARGE SCALE GENOMIC DNA]</scope>
    <source>
        <strain evidence="3">MSMB43</strain>
    </source>
</reference>
<evidence type="ECO:0000313" key="2">
    <source>
        <dbReference type="EMBL" id="EIP88198.1"/>
    </source>
</evidence>
<evidence type="ECO:0000313" key="3">
    <source>
        <dbReference type="Proteomes" id="UP000004682"/>
    </source>
</evidence>
<accession>A0ABN0G7N4</accession>
<keyword evidence="3" id="KW-1185">Reference proteome</keyword>
<proteinExistence type="predicted"/>
<gene>
    <name evidence="2" type="ORF">A33K_14293</name>
</gene>